<accession>A0A914Z3V8</accession>
<evidence type="ECO:0000313" key="3">
    <source>
        <dbReference type="Proteomes" id="UP000887577"/>
    </source>
</evidence>
<feature type="coiled-coil region" evidence="1">
    <location>
        <begin position="449"/>
        <end position="476"/>
    </location>
</feature>
<feature type="region of interest" description="Disordered" evidence="2">
    <location>
        <begin position="323"/>
        <end position="370"/>
    </location>
</feature>
<keyword evidence="3" id="KW-1185">Reference proteome</keyword>
<feature type="compositionally biased region" description="Polar residues" evidence="2">
    <location>
        <begin position="152"/>
        <end position="176"/>
    </location>
</feature>
<feature type="region of interest" description="Disordered" evidence="2">
    <location>
        <begin position="152"/>
        <end position="178"/>
    </location>
</feature>
<organism evidence="3 4">
    <name type="scientific">Panagrolaimus superbus</name>
    <dbReference type="NCBI Taxonomy" id="310955"/>
    <lineage>
        <taxon>Eukaryota</taxon>
        <taxon>Metazoa</taxon>
        <taxon>Ecdysozoa</taxon>
        <taxon>Nematoda</taxon>
        <taxon>Chromadorea</taxon>
        <taxon>Rhabditida</taxon>
        <taxon>Tylenchina</taxon>
        <taxon>Panagrolaimomorpha</taxon>
        <taxon>Panagrolaimoidea</taxon>
        <taxon>Panagrolaimidae</taxon>
        <taxon>Panagrolaimus</taxon>
    </lineage>
</organism>
<proteinExistence type="predicted"/>
<reference evidence="4" key="1">
    <citation type="submission" date="2022-11" db="UniProtKB">
        <authorList>
            <consortium name="WormBaseParasite"/>
        </authorList>
    </citation>
    <scope>IDENTIFICATION</scope>
</reference>
<protein>
    <submittedName>
        <fullName evidence="4">Uncharacterized protein</fullName>
    </submittedName>
</protein>
<evidence type="ECO:0000256" key="1">
    <source>
        <dbReference type="SAM" id="Coils"/>
    </source>
</evidence>
<dbReference type="AlphaFoldDB" id="A0A914Z3V8"/>
<evidence type="ECO:0000256" key="2">
    <source>
        <dbReference type="SAM" id="MobiDB-lite"/>
    </source>
</evidence>
<evidence type="ECO:0000313" key="4">
    <source>
        <dbReference type="WBParaSite" id="PSU_v2.g4938.t1"/>
    </source>
</evidence>
<name>A0A914Z3V8_9BILA</name>
<keyword evidence="1" id="KW-0175">Coiled coil</keyword>
<dbReference type="Proteomes" id="UP000887577">
    <property type="component" value="Unplaced"/>
</dbReference>
<sequence>MKSASVDDNIVSSSAKFKDGGSRSFTSTESAKKILDQRIKKDPASWKSPYNYISLDNDELHFAKQDDFEEFKNLGVNNSTLSLHIAAYEASIEDSTSFNVDGIAKSGIKEWPFISLNTNKSPFEFPRQQENDHRTILETMRFKSSQKLLNPNDANSTIPASPSVASTSTIPTSTNNDDQEYSLMAKSNEQPASSIVSPIDPDSCTILQWDQSKWKYIKKGSNMCVAFVYEDVEFGAEADLPPVSLELKKGSLYLSNHDDDVIKKITIDKLKRCVTIICSTKFKGPINRVNTIKNADNGETITKPTTKALFNCIYNYGKHEDKEKNPKKRALSDVGISSEEHTAPKKKRRLNTEHSPSAESKIRQKPVSQLNKETLSSLKNRILQAVPSNFETRYVSVDLLKNDFTVSSPAESNIALILGEIKQSKLKMDDILLVVNKSDDDELFDVFIGNALFNAIKQYNEELQDKNQQVLTLNCRIYKSLDFDQKLVINSNYQNSKINELELTILQQVKLLLTIISTHSLSIPSSKKDMGAFIDLLNLYFPQQYSPVCLDIIKLPEETLNAIFDLQINNVKMEHIKFNTTFWKAFNNAAKNHPDEAILSLTQLQQKPVEEVEKLLKTIKPNLLQFLKKRGPHAYNSEEDALKDLSGGMAITTEVLINALRATNWLQNSKRDPSNWKAVKDKLTTYFKESLIYQNAKFVESIDEALISAQNFIVVQNPSVVKNLKSK</sequence>
<dbReference type="WBParaSite" id="PSU_v2.g4938.t1">
    <property type="protein sequence ID" value="PSU_v2.g4938.t1"/>
    <property type="gene ID" value="PSU_v2.g4938"/>
</dbReference>